<protein>
    <submittedName>
        <fullName evidence="1">Uncharacterized protein</fullName>
    </submittedName>
</protein>
<comment type="caution">
    <text evidence="1">The sequence shown here is derived from an EMBL/GenBank/DDBJ whole genome shotgun (WGS) entry which is preliminary data.</text>
</comment>
<evidence type="ECO:0000313" key="1">
    <source>
        <dbReference type="EMBL" id="MCV7226041.1"/>
    </source>
</evidence>
<evidence type="ECO:0000313" key="2">
    <source>
        <dbReference type="Proteomes" id="UP001526201"/>
    </source>
</evidence>
<sequence>MIDKLLENAPLWVLIAAIIWLKLPDWAERFAIVGRLLEPLSKRWQEKAARNERNRREVMEAEARRLAPDYAEMERRLKRMDIRLRLVEKSNEVNEAFIRYDADWHFNDEMAAVGRPECVPAPRISHSQFERQYREGWRPD</sequence>
<organism evidence="1 2">
    <name type="scientific">Mycolicibacterium komossense</name>
    <dbReference type="NCBI Taxonomy" id="1779"/>
    <lineage>
        <taxon>Bacteria</taxon>
        <taxon>Bacillati</taxon>
        <taxon>Actinomycetota</taxon>
        <taxon>Actinomycetes</taxon>
        <taxon>Mycobacteriales</taxon>
        <taxon>Mycobacteriaceae</taxon>
        <taxon>Mycolicibacterium</taxon>
    </lineage>
</organism>
<dbReference type="Proteomes" id="UP001526201">
    <property type="component" value="Unassembled WGS sequence"/>
</dbReference>
<accession>A0ABT3C9D8</accession>
<dbReference type="RefSeq" id="WP_264066871.1">
    <property type="nucleotide sequence ID" value="NZ_JACKTY010000020.1"/>
</dbReference>
<keyword evidence="2" id="KW-1185">Reference proteome</keyword>
<reference evidence="1 2" key="1">
    <citation type="journal article" date="2022" name="BMC Genomics">
        <title>Comparative genome analysis of mycobacteria focusing on tRNA and non-coding RNA.</title>
        <authorList>
            <person name="Behra P.R.K."/>
            <person name="Pettersson B.M.F."/>
            <person name="Ramesh M."/>
            <person name="Das S."/>
            <person name="Dasgupta S."/>
            <person name="Kirsebom L.A."/>
        </authorList>
    </citation>
    <scope>NUCLEOTIDE SEQUENCE [LARGE SCALE GENOMIC DNA]</scope>
    <source>
        <strain evidence="1 2">DSM 44078</strain>
    </source>
</reference>
<gene>
    <name evidence="1" type="ORF">H7J73_08340</name>
</gene>
<dbReference type="EMBL" id="JACKTY010000020">
    <property type="protein sequence ID" value="MCV7226041.1"/>
    <property type="molecule type" value="Genomic_DNA"/>
</dbReference>
<name>A0ABT3C9D8_9MYCO</name>
<proteinExistence type="predicted"/>